<keyword evidence="2" id="KW-1185">Reference proteome</keyword>
<dbReference type="EMBL" id="JAAALK010000287">
    <property type="protein sequence ID" value="KAG8059452.1"/>
    <property type="molecule type" value="Genomic_DNA"/>
</dbReference>
<dbReference type="Proteomes" id="UP000729402">
    <property type="component" value="Unassembled WGS sequence"/>
</dbReference>
<protein>
    <submittedName>
        <fullName evidence="1">Uncharacterized protein</fullName>
    </submittedName>
</protein>
<organism evidence="1 2">
    <name type="scientific">Zizania palustris</name>
    <name type="common">Northern wild rice</name>
    <dbReference type="NCBI Taxonomy" id="103762"/>
    <lineage>
        <taxon>Eukaryota</taxon>
        <taxon>Viridiplantae</taxon>
        <taxon>Streptophyta</taxon>
        <taxon>Embryophyta</taxon>
        <taxon>Tracheophyta</taxon>
        <taxon>Spermatophyta</taxon>
        <taxon>Magnoliopsida</taxon>
        <taxon>Liliopsida</taxon>
        <taxon>Poales</taxon>
        <taxon>Poaceae</taxon>
        <taxon>BOP clade</taxon>
        <taxon>Oryzoideae</taxon>
        <taxon>Oryzeae</taxon>
        <taxon>Zizaniinae</taxon>
        <taxon>Zizania</taxon>
    </lineage>
</organism>
<evidence type="ECO:0000313" key="2">
    <source>
        <dbReference type="Proteomes" id="UP000729402"/>
    </source>
</evidence>
<proteinExistence type="predicted"/>
<reference evidence="1" key="1">
    <citation type="journal article" date="2021" name="bioRxiv">
        <title>Whole Genome Assembly and Annotation of Northern Wild Rice, Zizania palustris L., Supports a Whole Genome Duplication in the Zizania Genus.</title>
        <authorList>
            <person name="Haas M."/>
            <person name="Kono T."/>
            <person name="Macchietto M."/>
            <person name="Millas R."/>
            <person name="McGilp L."/>
            <person name="Shao M."/>
            <person name="Duquette J."/>
            <person name="Hirsch C.N."/>
            <person name="Kimball J."/>
        </authorList>
    </citation>
    <scope>NUCLEOTIDE SEQUENCE</scope>
    <source>
        <tissue evidence="1">Fresh leaf tissue</tissue>
    </source>
</reference>
<comment type="caution">
    <text evidence="1">The sequence shown here is derived from an EMBL/GenBank/DDBJ whole genome shotgun (WGS) entry which is preliminary data.</text>
</comment>
<evidence type="ECO:0000313" key="1">
    <source>
        <dbReference type="EMBL" id="KAG8059452.1"/>
    </source>
</evidence>
<name>A0A8J5SAQ9_ZIZPA</name>
<sequence>MVLVVSHDLRPAAAHRFLKPSLAMDHTERCLLRHAVFAAVVGHRPASSTAHVKHRLSEYLRIKTSDVEVFSHPGGSFLIFFTRVEDRATALAKNRLSLRGLELKLIPWS</sequence>
<reference evidence="1" key="2">
    <citation type="submission" date="2021-02" db="EMBL/GenBank/DDBJ databases">
        <authorList>
            <person name="Kimball J.A."/>
            <person name="Haas M.W."/>
            <person name="Macchietto M."/>
            <person name="Kono T."/>
            <person name="Duquette J."/>
            <person name="Shao M."/>
        </authorList>
    </citation>
    <scope>NUCLEOTIDE SEQUENCE</scope>
    <source>
        <tissue evidence="1">Fresh leaf tissue</tissue>
    </source>
</reference>
<gene>
    <name evidence="1" type="ORF">GUJ93_ZPchr0002g23338</name>
</gene>
<dbReference type="AlphaFoldDB" id="A0A8J5SAQ9"/>
<accession>A0A8J5SAQ9</accession>